<keyword evidence="1" id="KW-0328">Glycosyltransferase</keyword>
<dbReference type="CDD" id="cd00761">
    <property type="entry name" value="Glyco_tranf_GTA_type"/>
    <property type="match status" value="1"/>
</dbReference>
<accession>A0AAE3E8U5</accession>
<dbReference type="InterPro" id="IPR029044">
    <property type="entry name" value="Nucleotide-diphossugar_trans"/>
</dbReference>
<dbReference type="EMBL" id="JAJEQR010000008">
    <property type="protein sequence ID" value="MCC2230130.1"/>
    <property type="molecule type" value="Genomic_DNA"/>
</dbReference>
<comment type="caution">
    <text evidence="4">The sequence shown here is derived from an EMBL/GenBank/DDBJ whole genome shotgun (WGS) entry which is preliminary data.</text>
</comment>
<evidence type="ECO:0000259" key="3">
    <source>
        <dbReference type="Pfam" id="PF00535"/>
    </source>
</evidence>
<reference evidence="4" key="1">
    <citation type="submission" date="2021-10" db="EMBL/GenBank/DDBJ databases">
        <title>Anaerobic single-cell dispensing facilitates the cultivation of human gut bacteria.</title>
        <authorList>
            <person name="Afrizal A."/>
        </authorList>
    </citation>
    <scope>NUCLEOTIDE SEQUENCE</scope>
    <source>
        <strain evidence="4">CLA-AA-H215</strain>
    </source>
</reference>
<organism evidence="4 5">
    <name type="scientific">Hominifimenecus microfluidus</name>
    <dbReference type="NCBI Taxonomy" id="2885348"/>
    <lineage>
        <taxon>Bacteria</taxon>
        <taxon>Bacillati</taxon>
        <taxon>Bacillota</taxon>
        <taxon>Clostridia</taxon>
        <taxon>Lachnospirales</taxon>
        <taxon>Lachnospiraceae</taxon>
        <taxon>Hominifimenecus</taxon>
    </lineage>
</organism>
<feature type="domain" description="Glycosyltransferase 2-like" evidence="3">
    <location>
        <begin position="12"/>
        <end position="176"/>
    </location>
</feature>
<keyword evidence="2" id="KW-0808">Transferase</keyword>
<name>A0AAE3E8U5_9FIRM</name>
<dbReference type="PANTHER" id="PTHR22916:SF51">
    <property type="entry name" value="GLYCOSYLTRANSFERASE EPSH-RELATED"/>
    <property type="match status" value="1"/>
</dbReference>
<dbReference type="GO" id="GO:0016757">
    <property type="term" value="F:glycosyltransferase activity"/>
    <property type="evidence" value="ECO:0007669"/>
    <property type="project" value="UniProtKB-KW"/>
</dbReference>
<keyword evidence="5" id="KW-1185">Reference proteome</keyword>
<dbReference type="Proteomes" id="UP001198182">
    <property type="component" value="Unassembled WGS sequence"/>
</dbReference>
<sequence>MAEINQAEPLISVIVPVYNVENYLDKSIGSILAQTYQNLELILVDDGSKDASGAMCDAWRAKDARIRVIHQTNGGQALARNHGIDEAAGAYLAFIDSDDWIAPDYLETLYRLLREHRAEISICDKQMIYESGGQAKSSEEEDQIWEYTNREALKALFYQREIDNSPWGKLYLASLFNGVRFPEGKIYEDLGTIYRLLYQCDRVVRTSRKLYYYLQREGSTMYRTFGRSKMDRIEMSQNILDFIGENCPDLLRAAQCRYFISVVQVLRELPVSDPEYAEENRLVRQKLREYRRGVFTDHEAKKITRLIALAAYIPAGWLQKLGAVYKKFYD</sequence>
<dbReference type="PANTHER" id="PTHR22916">
    <property type="entry name" value="GLYCOSYLTRANSFERASE"/>
    <property type="match status" value="1"/>
</dbReference>
<dbReference type="Pfam" id="PF00535">
    <property type="entry name" value="Glycos_transf_2"/>
    <property type="match status" value="1"/>
</dbReference>
<evidence type="ECO:0000313" key="5">
    <source>
        <dbReference type="Proteomes" id="UP001198182"/>
    </source>
</evidence>
<evidence type="ECO:0000313" key="4">
    <source>
        <dbReference type="EMBL" id="MCC2230130.1"/>
    </source>
</evidence>
<dbReference type="InterPro" id="IPR001173">
    <property type="entry name" value="Glyco_trans_2-like"/>
</dbReference>
<dbReference type="AlphaFoldDB" id="A0AAE3E8U5"/>
<evidence type="ECO:0000256" key="1">
    <source>
        <dbReference type="ARBA" id="ARBA00022676"/>
    </source>
</evidence>
<evidence type="ECO:0000256" key="2">
    <source>
        <dbReference type="ARBA" id="ARBA00022679"/>
    </source>
</evidence>
<dbReference type="Gene3D" id="3.90.550.10">
    <property type="entry name" value="Spore Coat Polysaccharide Biosynthesis Protein SpsA, Chain A"/>
    <property type="match status" value="1"/>
</dbReference>
<dbReference type="RefSeq" id="WP_308452840.1">
    <property type="nucleotide sequence ID" value="NZ_JAJEQR010000008.1"/>
</dbReference>
<proteinExistence type="predicted"/>
<dbReference type="SUPFAM" id="SSF53448">
    <property type="entry name" value="Nucleotide-diphospho-sugar transferases"/>
    <property type="match status" value="1"/>
</dbReference>
<gene>
    <name evidence="4" type="ORF">LKD81_03825</name>
</gene>
<protein>
    <submittedName>
        <fullName evidence="4">Glycosyltransferase</fullName>
    </submittedName>
</protein>